<dbReference type="InterPro" id="IPR003661">
    <property type="entry name" value="HisK_dim/P_dom"/>
</dbReference>
<evidence type="ECO:0000313" key="3">
    <source>
        <dbReference type="EMBL" id="EEH58916.1"/>
    </source>
</evidence>
<feature type="non-terminal residue" evidence="3">
    <location>
        <position position="1"/>
    </location>
</feature>
<dbReference type="InterPro" id="IPR036097">
    <property type="entry name" value="HisK_dim/P_sf"/>
</dbReference>
<dbReference type="GO" id="GO:0000155">
    <property type="term" value="F:phosphorelay sensor kinase activity"/>
    <property type="evidence" value="ECO:0007669"/>
    <property type="project" value="InterPro"/>
</dbReference>
<dbReference type="SMART" id="SM00388">
    <property type="entry name" value="HisKA"/>
    <property type="match status" value="1"/>
</dbReference>
<dbReference type="EMBL" id="GG663737">
    <property type="protein sequence ID" value="EEH58916.1"/>
    <property type="molecule type" value="Genomic_DNA"/>
</dbReference>
<dbReference type="PRINTS" id="PR00344">
    <property type="entry name" value="BCTRLSENSOR"/>
</dbReference>
<organism evidence="4">
    <name type="scientific">Micromonas pusilla (strain CCMP1545)</name>
    <name type="common">Picoplanktonic green alga</name>
    <dbReference type="NCBI Taxonomy" id="564608"/>
    <lineage>
        <taxon>Eukaryota</taxon>
        <taxon>Viridiplantae</taxon>
        <taxon>Chlorophyta</taxon>
        <taxon>Mamiellophyceae</taxon>
        <taxon>Mamiellales</taxon>
        <taxon>Mamiellaceae</taxon>
        <taxon>Micromonas</taxon>
    </lineage>
</organism>
<name>C1MLS1_MICPC</name>
<dbReference type="InterPro" id="IPR003594">
    <property type="entry name" value="HATPase_dom"/>
</dbReference>
<dbReference type="eggNOG" id="KOG0519">
    <property type="taxonomic scope" value="Eukaryota"/>
</dbReference>
<dbReference type="Gene3D" id="3.30.565.10">
    <property type="entry name" value="Histidine kinase-like ATPase, C-terminal domain"/>
    <property type="match status" value="1"/>
</dbReference>
<dbReference type="KEGG" id="mpp:MICPUCDRAFT_10763"/>
<dbReference type="Proteomes" id="UP000001876">
    <property type="component" value="Unassembled WGS sequence"/>
</dbReference>
<dbReference type="InterPro" id="IPR005467">
    <property type="entry name" value="His_kinase_dom"/>
</dbReference>
<evidence type="ECO:0000256" key="1">
    <source>
        <dbReference type="ARBA" id="ARBA00022553"/>
    </source>
</evidence>
<dbReference type="STRING" id="564608.C1MLS1"/>
<dbReference type="RefSeq" id="XP_003057271.1">
    <property type="nucleotide sequence ID" value="XM_003057225.1"/>
</dbReference>
<evidence type="ECO:0000259" key="2">
    <source>
        <dbReference type="PROSITE" id="PS50109"/>
    </source>
</evidence>
<feature type="non-terminal residue" evidence="3">
    <location>
        <position position="247"/>
    </location>
</feature>
<dbReference type="PROSITE" id="PS50109">
    <property type="entry name" value="HIS_KIN"/>
    <property type="match status" value="1"/>
</dbReference>
<dbReference type="Pfam" id="PF00512">
    <property type="entry name" value="HisKA"/>
    <property type="match status" value="1"/>
</dbReference>
<proteinExistence type="predicted"/>
<gene>
    <name evidence="3" type="ORF">MICPUCDRAFT_10763</name>
</gene>
<dbReference type="Gene3D" id="1.10.287.130">
    <property type="match status" value="1"/>
</dbReference>
<dbReference type="InterPro" id="IPR004358">
    <property type="entry name" value="Sig_transdc_His_kin-like_C"/>
</dbReference>
<keyword evidence="4" id="KW-1185">Reference proteome</keyword>
<accession>C1MLS1</accession>
<dbReference type="OrthoDB" id="21225at2759"/>
<dbReference type="FunFam" id="3.30.565.10:FF:000010">
    <property type="entry name" value="Sensor histidine kinase RcsC"/>
    <property type="match status" value="1"/>
</dbReference>
<dbReference type="InterPro" id="IPR036890">
    <property type="entry name" value="HATPase_C_sf"/>
</dbReference>
<sequence>ELDALKKATIAEAASDAKSKFLAHMSHEIRTPLNGLIAVGQLLESTNLSRMQRDYVSTMRSSGETLQALISDILDFSRVEADKLTLRREPFHPQAVIATVMKIVGLHSSRLKLNIGYHVEDGVPEVVMGDAMRVQQVLLNTVNNAIKFTAKGDIIATAAIAAEKSEGDNPPGWTLQFDIRDTGIGLNCGDVSRIFNSFQQVDLSPTRKYDGTGLGLAISQRLCEAMGGRMWAESPGLGRGSTFRFDI</sequence>
<dbReference type="CDD" id="cd00082">
    <property type="entry name" value="HisKA"/>
    <property type="match status" value="1"/>
</dbReference>
<dbReference type="CDD" id="cd16922">
    <property type="entry name" value="HATPase_EvgS-ArcB-TorS-like"/>
    <property type="match status" value="1"/>
</dbReference>
<dbReference type="PANTHER" id="PTHR45339:SF5">
    <property type="entry name" value="HISTIDINE KINASE"/>
    <property type="match status" value="1"/>
</dbReference>
<dbReference type="SUPFAM" id="SSF47384">
    <property type="entry name" value="Homodimeric domain of signal transducing histidine kinase"/>
    <property type="match status" value="1"/>
</dbReference>
<protein>
    <submittedName>
        <fullName evidence="3">Predicted protein</fullName>
    </submittedName>
</protein>
<dbReference type="GeneID" id="9682710"/>
<dbReference type="PANTHER" id="PTHR45339">
    <property type="entry name" value="HYBRID SIGNAL TRANSDUCTION HISTIDINE KINASE J"/>
    <property type="match status" value="1"/>
</dbReference>
<feature type="domain" description="Histidine kinase" evidence="2">
    <location>
        <begin position="24"/>
        <end position="247"/>
    </location>
</feature>
<evidence type="ECO:0000313" key="4">
    <source>
        <dbReference type="Proteomes" id="UP000001876"/>
    </source>
</evidence>
<dbReference type="Pfam" id="PF02518">
    <property type="entry name" value="HATPase_c"/>
    <property type="match status" value="1"/>
</dbReference>
<reference evidence="3 4" key="1">
    <citation type="journal article" date="2009" name="Science">
        <title>Green evolution and dynamic adaptations revealed by genomes of the marine picoeukaryotes Micromonas.</title>
        <authorList>
            <person name="Worden A.Z."/>
            <person name="Lee J.H."/>
            <person name="Mock T."/>
            <person name="Rouze P."/>
            <person name="Simmons M.P."/>
            <person name="Aerts A.L."/>
            <person name="Allen A.E."/>
            <person name="Cuvelier M.L."/>
            <person name="Derelle E."/>
            <person name="Everett M.V."/>
            <person name="Foulon E."/>
            <person name="Grimwood J."/>
            <person name="Gundlach H."/>
            <person name="Henrissat B."/>
            <person name="Napoli C."/>
            <person name="McDonald S.M."/>
            <person name="Parker M.S."/>
            <person name="Rombauts S."/>
            <person name="Salamov A."/>
            <person name="Von Dassow P."/>
            <person name="Badger J.H."/>
            <person name="Coutinho P.M."/>
            <person name="Demir E."/>
            <person name="Dubchak I."/>
            <person name="Gentemann C."/>
            <person name="Eikrem W."/>
            <person name="Gready J.E."/>
            <person name="John U."/>
            <person name="Lanier W."/>
            <person name="Lindquist E.A."/>
            <person name="Lucas S."/>
            <person name="Mayer K.F."/>
            <person name="Moreau H."/>
            <person name="Not F."/>
            <person name="Otillar R."/>
            <person name="Panaud O."/>
            <person name="Pangilinan J."/>
            <person name="Paulsen I."/>
            <person name="Piegu B."/>
            <person name="Poliakov A."/>
            <person name="Robbens S."/>
            <person name="Schmutz J."/>
            <person name="Toulza E."/>
            <person name="Wyss T."/>
            <person name="Zelensky A."/>
            <person name="Zhou K."/>
            <person name="Armbrust E.V."/>
            <person name="Bhattacharya D."/>
            <person name="Goodenough U.W."/>
            <person name="Van de Peer Y."/>
            <person name="Grigoriev I.V."/>
        </authorList>
    </citation>
    <scope>NUCLEOTIDE SEQUENCE [LARGE SCALE GENOMIC DNA]</scope>
    <source>
        <strain evidence="3 4">CCMP1545</strain>
    </source>
</reference>
<dbReference type="SUPFAM" id="SSF55874">
    <property type="entry name" value="ATPase domain of HSP90 chaperone/DNA topoisomerase II/histidine kinase"/>
    <property type="match status" value="1"/>
</dbReference>
<dbReference type="SMART" id="SM00387">
    <property type="entry name" value="HATPase_c"/>
    <property type="match status" value="1"/>
</dbReference>
<keyword evidence="1" id="KW-0597">Phosphoprotein</keyword>
<dbReference type="AlphaFoldDB" id="C1MLS1"/>
<dbReference type="OMA" id="WSIAFYV"/>